<proteinExistence type="predicted"/>
<feature type="domain" description="O-antigen ligase-related" evidence="6">
    <location>
        <begin position="206"/>
        <end position="347"/>
    </location>
</feature>
<dbReference type="RefSeq" id="WP_172959891.1">
    <property type="nucleotide sequence ID" value="NZ_PELP01000162.1"/>
</dbReference>
<feature type="transmembrane region" description="Helical" evidence="5">
    <location>
        <begin position="337"/>
        <end position="361"/>
    </location>
</feature>
<keyword evidence="4 5" id="KW-0472">Membrane</keyword>
<feature type="transmembrane region" description="Helical" evidence="5">
    <location>
        <begin position="137"/>
        <end position="159"/>
    </location>
</feature>
<reference evidence="7 8" key="1">
    <citation type="journal article" date="2019" name="Extremophiles">
        <title>Biogeography of thermophiles and predominance of Thermus scotoductus in domestic water heaters.</title>
        <authorList>
            <person name="Wilpiszeski R.L."/>
            <person name="Zhang Z."/>
            <person name="House C.H."/>
        </authorList>
    </citation>
    <scope>NUCLEOTIDE SEQUENCE [LARGE SCALE GENOMIC DNA]</scope>
    <source>
        <strain evidence="7 8">34_S34</strain>
    </source>
</reference>
<feature type="transmembrane region" description="Helical" evidence="5">
    <location>
        <begin position="81"/>
        <end position="100"/>
    </location>
</feature>
<feature type="transmembrane region" description="Helical" evidence="5">
    <location>
        <begin position="249"/>
        <end position="269"/>
    </location>
</feature>
<feature type="transmembrane region" description="Helical" evidence="5">
    <location>
        <begin position="17"/>
        <end position="38"/>
    </location>
</feature>
<comment type="caution">
    <text evidence="7">The sequence shown here is derived from an EMBL/GenBank/DDBJ whole genome shotgun (WGS) entry which is preliminary data.</text>
</comment>
<feature type="transmembrane region" description="Helical" evidence="5">
    <location>
        <begin position="202"/>
        <end position="218"/>
    </location>
</feature>
<name>A0A430RAY8_THESC</name>
<organism evidence="7 8">
    <name type="scientific">Thermus scotoductus</name>
    <dbReference type="NCBI Taxonomy" id="37636"/>
    <lineage>
        <taxon>Bacteria</taxon>
        <taxon>Thermotogati</taxon>
        <taxon>Deinococcota</taxon>
        <taxon>Deinococci</taxon>
        <taxon>Thermales</taxon>
        <taxon>Thermaceae</taxon>
        <taxon>Thermus</taxon>
    </lineage>
</organism>
<evidence type="ECO:0000259" key="6">
    <source>
        <dbReference type="Pfam" id="PF04932"/>
    </source>
</evidence>
<feature type="transmembrane region" description="Helical" evidence="5">
    <location>
        <begin position="225"/>
        <end position="243"/>
    </location>
</feature>
<dbReference type="EMBL" id="PELP01000162">
    <property type="protein sequence ID" value="RTH04545.1"/>
    <property type="molecule type" value="Genomic_DNA"/>
</dbReference>
<dbReference type="InterPro" id="IPR007016">
    <property type="entry name" value="O-antigen_ligase-rel_domated"/>
</dbReference>
<evidence type="ECO:0000313" key="7">
    <source>
        <dbReference type="EMBL" id="RTH04545.1"/>
    </source>
</evidence>
<gene>
    <name evidence="7" type="ORF">CSW47_06575</name>
</gene>
<keyword evidence="3 5" id="KW-1133">Transmembrane helix</keyword>
<dbReference type="PANTHER" id="PTHR37422:SF17">
    <property type="entry name" value="O-ANTIGEN LIGASE"/>
    <property type="match status" value="1"/>
</dbReference>
<evidence type="ECO:0000256" key="5">
    <source>
        <dbReference type="SAM" id="Phobius"/>
    </source>
</evidence>
<evidence type="ECO:0000313" key="8">
    <source>
        <dbReference type="Proteomes" id="UP000286734"/>
    </source>
</evidence>
<evidence type="ECO:0000256" key="1">
    <source>
        <dbReference type="ARBA" id="ARBA00004141"/>
    </source>
</evidence>
<dbReference type="Proteomes" id="UP000286734">
    <property type="component" value="Unassembled WGS sequence"/>
</dbReference>
<feature type="transmembrane region" description="Helical" evidence="5">
    <location>
        <begin position="373"/>
        <end position="393"/>
    </location>
</feature>
<dbReference type="InterPro" id="IPR051533">
    <property type="entry name" value="WaaL-like"/>
</dbReference>
<comment type="subcellular location">
    <subcellularLocation>
        <location evidence="1">Membrane</location>
        <topology evidence="1">Multi-pass membrane protein</topology>
    </subcellularLocation>
</comment>
<feature type="transmembrane region" description="Helical" evidence="5">
    <location>
        <begin position="179"/>
        <end position="196"/>
    </location>
</feature>
<evidence type="ECO:0000256" key="3">
    <source>
        <dbReference type="ARBA" id="ARBA00022989"/>
    </source>
</evidence>
<sequence>MVQRYPQRKSVSRWLEYAIYFVLFTLLTNAFLGMWARLREGPEALGLASAEGDPITRFLLLGAYLLAISWGMGSLPKVVRLFLRAPLLVFLLAWTLASMAWSEAPDVSFRRVVAVILGTLAVAILVVRLNFWEFLSLLAWVFLVSLGASFLVGVALPELGRAPEPRGEPWVGVFAQKNMLGRVALLGALVFFWLLLRGRHRIFWGAALFLALFLLYKSESRTTQILFLVAILWMGTLVLARRLRRVWPAYLAALVLLVGGAGVGLVANLETIAQLTGRDLTLTGRVPLWEIVWGYIQDRPLLGYGYGSFWLEETYGLAVSALAGWSVPHSHNGYLDLWLDLGLVGFGLGLLLLWGTLGYWWRAYMRTGAPEPLFWLVVWAFFFMYNPPFGYSMHTPLTSQRKRGRLVSCGRTPDAPFHPTPAPGGTG</sequence>
<feature type="transmembrane region" description="Helical" evidence="5">
    <location>
        <begin position="58"/>
        <end position="75"/>
    </location>
</feature>
<evidence type="ECO:0000256" key="2">
    <source>
        <dbReference type="ARBA" id="ARBA00022692"/>
    </source>
</evidence>
<evidence type="ECO:0000256" key="4">
    <source>
        <dbReference type="ARBA" id="ARBA00023136"/>
    </source>
</evidence>
<dbReference type="PANTHER" id="PTHR37422">
    <property type="entry name" value="TEICHURONIC ACID BIOSYNTHESIS PROTEIN TUAE"/>
    <property type="match status" value="1"/>
</dbReference>
<feature type="transmembrane region" description="Helical" evidence="5">
    <location>
        <begin position="112"/>
        <end position="131"/>
    </location>
</feature>
<protein>
    <recommendedName>
        <fullName evidence="6">O-antigen ligase-related domain-containing protein</fullName>
    </recommendedName>
</protein>
<dbReference type="AlphaFoldDB" id="A0A430RAY8"/>
<accession>A0A430RAY8</accession>
<dbReference type="Pfam" id="PF04932">
    <property type="entry name" value="Wzy_C"/>
    <property type="match status" value="1"/>
</dbReference>
<dbReference type="GO" id="GO:0016020">
    <property type="term" value="C:membrane"/>
    <property type="evidence" value="ECO:0007669"/>
    <property type="project" value="UniProtKB-SubCell"/>
</dbReference>
<feature type="non-terminal residue" evidence="7">
    <location>
        <position position="427"/>
    </location>
</feature>
<keyword evidence="2 5" id="KW-0812">Transmembrane</keyword>